<comment type="caution">
    <text evidence="1">The sequence shown here is derived from an EMBL/GenBank/DDBJ whole genome shotgun (WGS) entry which is preliminary data.</text>
</comment>
<protein>
    <submittedName>
        <fullName evidence="1">DUF4252 domain-containing protein</fullName>
    </submittedName>
</protein>
<dbReference type="RefSeq" id="WP_150864240.1">
    <property type="nucleotide sequence ID" value="NZ_VYXP01000005.1"/>
</dbReference>
<gene>
    <name evidence="1" type="ORF">F3N42_09760</name>
</gene>
<accession>A0A5N0T9Z4</accession>
<proteinExistence type="predicted"/>
<dbReference type="EMBL" id="VYXP01000005">
    <property type="protein sequence ID" value="KAA9131591.1"/>
    <property type="molecule type" value="Genomic_DNA"/>
</dbReference>
<evidence type="ECO:0000313" key="1">
    <source>
        <dbReference type="EMBL" id="KAA9131591.1"/>
    </source>
</evidence>
<name>A0A5N0T9Z4_9GAMM</name>
<sequence length="182" mass="19474">MPDRKLVFHGVAAIALAVVLSACGITAPRSNDGYANLDSLGIADTDRVMSLSIGPGLLHFAAGFMDDEPETQAMMRSLDGVRVRIYEIDGDLDRVNGRMARMSEKLVDDGWEPVAVVAEDGERTWMMVKGSESRIDGLTVISSDGVEAVVVNVMGNLKPELFTDTMVALDVPAPEVQVAALP</sequence>
<dbReference type="InterPro" id="IPR025348">
    <property type="entry name" value="DUF4252"/>
</dbReference>
<evidence type="ECO:0000313" key="2">
    <source>
        <dbReference type="Proteomes" id="UP000325372"/>
    </source>
</evidence>
<dbReference type="Proteomes" id="UP000325372">
    <property type="component" value="Unassembled WGS sequence"/>
</dbReference>
<dbReference type="Pfam" id="PF14060">
    <property type="entry name" value="DUF4252"/>
    <property type="match status" value="1"/>
</dbReference>
<dbReference type="PROSITE" id="PS51257">
    <property type="entry name" value="PROKAR_LIPOPROTEIN"/>
    <property type="match status" value="1"/>
</dbReference>
<organism evidence="1 2">
    <name type="scientific">Marinihelvus fidelis</name>
    <dbReference type="NCBI Taxonomy" id="2613842"/>
    <lineage>
        <taxon>Bacteria</taxon>
        <taxon>Pseudomonadati</taxon>
        <taxon>Pseudomonadota</taxon>
        <taxon>Gammaproteobacteria</taxon>
        <taxon>Chromatiales</taxon>
        <taxon>Wenzhouxiangellaceae</taxon>
        <taxon>Marinihelvus</taxon>
    </lineage>
</organism>
<dbReference type="AlphaFoldDB" id="A0A5N0T9Z4"/>
<reference evidence="1 2" key="1">
    <citation type="submission" date="2019-09" db="EMBL/GenBank/DDBJ databases">
        <title>Wenzhouxiangella sp. Genome sequencing and assembly.</title>
        <authorList>
            <person name="Zhang R."/>
        </authorList>
    </citation>
    <scope>NUCLEOTIDE SEQUENCE [LARGE SCALE GENOMIC DNA]</scope>
    <source>
        <strain evidence="1 2">W260</strain>
    </source>
</reference>
<keyword evidence="2" id="KW-1185">Reference proteome</keyword>